<dbReference type="PANTHER" id="PTHR24421:SF10">
    <property type="entry name" value="NITRATE_NITRITE SENSOR PROTEIN NARQ"/>
    <property type="match status" value="1"/>
</dbReference>
<reference evidence="14 15" key="1">
    <citation type="journal article" date="2019" name="Int. J. Syst. Evol. Microbiol.">
        <title>The Global Catalogue of Microorganisms (GCM) 10K type strain sequencing project: providing services to taxonomists for standard genome sequencing and annotation.</title>
        <authorList>
            <consortium name="The Broad Institute Genomics Platform"/>
            <consortium name="The Broad Institute Genome Sequencing Center for Infectious Disease"/>
            <person name="Wu L."/>
            <person name="Ma J."/>
        </authorList>
    </citation>
    <scope>NUCLEOTIDE SEQUENCE [LARGE SCALE GENOMIC DNA]</scope>
    <source>
        <strain evidence="14 15">JCM 3272</strain>
    </source>
</reference>
<dbReference type="PROSITE" id="PS50885">
    <property type="entry name" value="HAMP"/>
    <property type="match status" value="1"/>
</dbReference>
<sequence length="458" mass="47588">MVGLASADAVVGAAAGLLVAALIVAAVASYLVRAVVVPLCKTALIADQLAGGRLDPRLVHTGLGEISRLGRSVNILGASVGRGLGGLAQLVEAQTAMRRVAMLVARGVGPSEVFDAVTGELGRLIGADGANIVRFDKDESGVIVALWGWPGPLLPVGTRISLQGASVSAAVRRTGRAARMDTYEDPLGPLATFLREQGIRSAVGAPIYVEGRLWGAATASMVRDEPLPSDAEARLADCTDLVATAIANAEARSELLDSRARLVLATDQTRRRIERDLHDGVQQRLLSLGLELRAAQEAVPDALTEARTRLSSVVDGLTAGIDELREISRGIHPTILTDRGLTAAVKALARRSGVAVELDVRLRERLPEPLEAAAYYVIAESLANAAKHAEASLVRVAVTVSGERLYVSLSDDGVGGADPARGTGLVGIRDRVHALGGTMHLDSPPGGGTTLDVALPLP</sequence>
<evidence type="ECO:0000256" key="6">
    <source>
        <dbReference type="ARBA" id="ARBA00022692"/>
    </source>
</evidence>
<evidence type="ECO:0000259" key="13">
    <source>
        <dbReference type="PROSITE" id="PS50885"/>
    </source>
</evidence>
<name>A0ABN3H7M6_9ACTN</name>
<evidence type="ECO:0000256" key="7">
    <source>
        <dbReference type="ARBA" id="ARBA00022741"/>
    </source>
</evidence>
<evidence type="ECO:0000256" key="8">
    <source>
        <dbReference type="ARBA" id="ARBA00022777"/>
    </source>
</evidence>
<dbReference type="EC" id="2.7.13.3" evidence="3"/>
<dbReference type="SUPFAM" id="SSF55874">
    <property type="entry name" value="ATPase domain of HSP90 chaperone/DNA topoisomerase II/histidine kinase"/>
    <property type="match status" value="1"/>
</dbReference>
<keyword evidence="5" id="KW-0808">Transferase</keyword>
<protein>
    <recommendedName>
        <fullName evidence="3">histidine kinase</fullName>
        <ecNumber evidence="3">2.7.13.3</ecNumber>
    </recommendedName>
</protein>
<keyword evidence="4" id="KW-0597">Phosphoprotein</keyword>
<keyword evidence="6" id="KW-0812">Transmembrane</keyword>
<feature type="domain" description="HAMP" evidence="13">
    <location>
        <begin position="33"/>
        <end position="85"/>
    </location>
</feature>
<dbReference type="InterPro" id="IPR005467">
    <property type="entry name" value="His_kinase_dom"/>
</dbReference>
<evidence type="ECO:0000256" key="4">
    <source>
        <dbReference type="ARBA" id="ARBA00022553"/>
    </source>
</evidence>
<comment type="subcellular location">
    <subcellularLocation>
        <location evidence="2">Membrane</location>
    </subcellularLocation>
</comment>
<evidence type="ECO:0000256" key="3">
    <source>
        <dbReference type="ARBA" id="ARBA00012438"/>
    </source>
</evidence>
<accession>A0ABN3H7M6</accession>
<keyword evidence="10" id="KW-0472">Membrane</keyword>
<dbReference type="InterPro" id="IPR050482">
    <property type="entry name" value="Sensor_HK_TwoCompSys"/>
</dbReference>
<dbReference type="Pfam" id="PF07730">
    <property type="entry name" value="HisKA_3"/>
    <property type="match status" value="1"/>
</dbReference>
<comment type="caution">
    <text evidence="14">The sequence shown here is derived from an EMBL/GenBank/DDBJ whole genome shotgun (WGS) entry which is preliminary data.</text>
</comment>
<dbReference type="InterPro" id="IPR011712">
    <property type="entry name" value="Sig_transdc_His_kin_sub3_dim/P"/>
</dbReference>
<keyword evidence="7" id="KW-0547">Nucleotide-binding</keyword>
<evidence type="ECO:0000256" key="10">
    <source>
        <dbReference type="ARBA" id="ARBA00022989"/>
    </source>
</evidence>
<evidence type="ECO:0000256" key="9">
    <source>
        <dbReference type="ARBA" id="ARBA00022840"/>
    </source>
</evidence>
<organism evidence="14 15">
    <name type="scientific">Dactylosporangium salmoneum</name>
    <dbReference type="NCBI Taxonomy" id="53361"/>
    <lineage>
        <taxon>Bacteria</taxon>
        <taxon>Bacillati</taxon>
        <taxon>Actinomycetota</taxon>
        <taxon>Actinomycetes</taxon>
        <taxon>Micromonosporales</taxon>
        <taxon>Micromonosporaceae</taxon>
        <taxon>Dactylosporangium</taxon>
    </lineage>
</organism>
<gene>
    <name evidence="14" type="ORF">GCM10010170_073220</name>
</gene>
<dbReference type="SMART" id="SM00065">
    <property type="entry name" value="GAF"/>
    <property type="match status" value="1"/>
</dbReference>
<dbReference type="CDD" id="cd16917">
    <property type="entry name" value="HATPase_UhpB-NarQ-NarX-like"/>
    <property type="match status" value="1"/>
</dbReference>
<evidence type="ECO:0000256" key="2">
    <source>
        <dbReference type="ARBA" id="ARBA00004370"/>
    </source>
</evidence>
<proteinExistence type="predicted"/>
<evidence type="ECO:0000256" key="11">
    <source>
        <dbReference type="ARBA" id="ARBA00023012"/>
    </source>
</evidence>
<comment type="catalytic activity">
    <reaction evidence="1">
        <text>ATP + protein L-histidine = ADP + protein N-phospho-L-histidine.</text>
        <dbReference type="EC" id="2.7.13.3"/>
    </reaction>
</comment>
<keyword evidence="15" id="KW-1185">Reference proteome</keyword>
<dbReference type="Gene3D" id="3.30.565.10">
    <property type="entry name" value="Histidine kinase-like ATPase, C-terminal domain"/>
    <property type="match status" value="1"/>
</dbReference>
<dbReference type="Proteomes" id="UP001501444">
    <property type="component" value="Unassembled WGS sequence"/>
</dbReference>
<keyword evidence="9" id="KW-0067">ATP-binding</keyword>
<dbReference type="Pfam" id="PF02518">
    <property type="entry name" value="HATPase_c"/>
    <property type="match status" value="1"/>
</dbReference>
<keyword evidence="8" id="KW-0418">Kinase</keyword>
<dbReference type="InterPro" id="IPR003660">
    <property type="entry name" value="HAMP_dom"/>
</dbReference>
<evidence type="ECO:0000313" key="14">
    <source>
        <dbReference type="EMBL" id="GAA2371585.1"/>
    </source>
</evidence>
<dbReference type="Gene3D" id="1.20.5.1930">
    <property type="match status" value="1"/>
</dbReference>
<dbReference type="InterPro" id="IPR003018">
    <property type="entry name" value="GAF"/>
</dbReference>
<dbReference type="SUPFAM" id="SSF55781">
    <property type="entry name" value="GAF domain-like"/>
    <property type="match status" value="1"/>
</dbReference>
<dbReference type="Gene3D" id="3.30.450.40">
    <property type="match status" value="1"/>
</dbReference>
<dbReference type="SMART" id="SM00387">
    <property type="entry name" value="HATPase_c"/>
    <property type="match status" value="1"/>
</dbReference>
<dbReference type="InterPro" id="IPR003594">
    <property type="entry name" value="HATPase_dom"/>
</dbReference>
<evidence type="ECO:0000259" key="12">
    <source>
        <dbReference type="PROSITE" id="PS50109"/>
    </source>
</evidence>
<keyword evidence="10" id="KW-1133">Transmembrane helix</keyword>
<dbReference type="RefSeq" id="WP_344617188.1">
    <property type="nucleotide sequence ID" value="NZ_BAAARV010000071.1"/>
</dbReference>
<evidence type="ECO:0000313" key="15">
    <source>
        <dbReference type="Proteomes" id="UP001501444"/>
    </source>
</evidence>
<dbReference type="InterPro" id="IPR036890">
    <property type="entry name" value="HATPase_C_sf"/>
</dbReference>
<dbReference type="PROSITE" id="PS50109">
    <property type="entry name" value="HIS_KIN"/>
    <property type="match status" value="1"/>
</dbReference>
<dbReference type="PANTHER" id="PTHR24421">
    <property type="entry name" value="NITRATE/NITRITE SENSOR PROTEIN NARX-RELATED"/>
    <property type="match status" value="1"/>
</dbReference>
<evidence type="ECO:0000256" key="1">
    <source>
        <dbReference type="ARBA" id="ARBA00000085"/>
    </source>
</evidence>
<evidence type="ECO:0000256" key="5">
    <source>
        <dbReference type="ARBA" id="ARBA00022679"/>
    </source>
</evidence>
<dbReference type="InterPro" id="IPR029016">
    <property type="entry name" value="GAF-like_dom_sf"/>
</dbReference>
<dbReference type="EMBL" id="BAAARV010000071">
    <property type="protein sequence ID" value="GAA2371585.1"/>
    <property type="molecule type" value="Genomic_DNA"/>
</dbReference>
<dbReference type="Pfam" id="PF01590">
    <property type="entry name" value="GAF"/>
    <property type="match status" value="1"/>
</dbReference>
<feature type="domain" description="Histidine kinase" evidence="12">
    <location>
        <begin position="377"/>
        <end position="458"/>
    </location>
</feature>
<keyword evidence="11" id="KW-0902">Two-component regulatory system</keyword>